<keyword evidence="4 10" id="KW-0732">Signal</keyword>
<evidence type="ECO:0000259" key="12">
    <source>
        <dbReference type="PROSITE" id="PS50939"/>
    </source>
</evidence>
<dbReference type="CDD" id="cd08760">
    <property type="entry name" value="Cyt_b561_FRRS1_like"/>
    <property type="match status" value="1"/>
</dbReference>
<evidence type="ECO:0000256" key="6">
    <source>
        <dbReference type="ARBA" id="ARBA00022989"/>
    </source>
</evidence>
<evidence type="ECO:0000313" key="14">
    <source>
        <dbReference type="Proteomes" id="UP000091857"/>
    </source>
</evidence>
<feature type="transmembrane region" description="Helical" evidence="9">
    <location>
        <begin position="240"/>
        <end position="265"/>
    </location>
</feature>
<evidence type="ECO:0000313" key="13">
    <source>
        <dbReference type="EMBL" id="OAY32948.1"/>
    </source>
</evidence>
<dbReference type="STRING" id="3983.A0A2C9UQB8"/>
<proteinExistence type="predicted"/>
<evidence type="ECO:0000259" key="11">
    <source>
        <dbReference type="PROSITE" id="PS50836"/>
    </source>
</evidence>
<keyword evidence="8" id="KW-0408">Iron</keyword>
<evidence type="ECO:0000256" key="4">
    <source>
        <dbReference type="ARBA" id="ARBA00022729"/>
    </source>
</evidence>
<evidence type="ECO:0000256" key="1">
    <source>
        <dbReference type="ARBA" id="ARBA00004370"/>
    </source>
</evidence>
<keyword evidence="8" id="KW-0479">Metal-binding</keyword>
<dbReference type="InterPro" id="IPR006593">
    <property type="entry name" value="Cyt_b561/ferric_Rdtase_TM"/>
</dbReference>
<evidence type="ECO:0000256" key="3">
    <source>
        <dbReference type="ARBA" id="ARBA00022692"/>
    </source>
</evidence>
<feature type="binding site" description="axial binding residue" evidence="8">
    <location>
        <position position="211"/>
    </location>
    <ligand>
        <name>heme b</name>
        <dbReference type="ChEBI" id="CHEBI:60344"/>
        <label>1</label>
    </ligand>
    <ligandPart>
        <name>Fe</name>
        <dbReference type="ChEBI" id="CHEBI:18248"/>
    </ligandPart>
</feature>
<dbReference type="GO" id="GO:0046872">
    <property type="term" value="F:metal ion binding"/>
    <property type="evidence" value="ECO:0007669"/>
    <property type="project" value="UniProtKB-KW"/>
</dbReference>
<dbReference type="PIRSF" id="PIRSF037471">
    <property type="entry name" value="UCP037471"/>
    <property type="match status" value="1"/>
</dbReference>
<keyword evidence="14" id="KW-1185">Reference proteome</keyword>
<feature type="transmembrane region" description="Helical" evidence="9">
    <location>
        <begin position="308"/>
        <end position="331"/>
    </location>
</feature>
<keyword evidence="7 9" id="KW-0472">Membrane</keyword>
<dbReference type="OrthoDB" id="19261at2759"/>
<feature type="signal peptide" evidence="10">
    <location>
        <begin position="1"/>
        <end position="26"/>
    </location>
</feature>
<sequence length="366" mass="40557">MKACSISMEFFFFFTIISSLSILVNSQTDSCSANLNLNRQLPFDISALHCASVWNSHNYILRYVQTSQSLWSFVLSAPEANSYVGIGFSNSGSMVGSSAIVGWISPTDGTAVIKQYFLQERTPTQVLPDSGNLNITYSMITSQSSRLYLAFQLSTDQPSSRLIYSLGPIGTLPSAPGYQLTEHRDKVSTVLNYVTGETANENPHRGLRKSHGVLNMIGWGIMMIIGAIVARYCKQWDPIWFYLHIGIQSLGFLLGIAGIICGFLLEDRLSVDVSTHKGLGIFILVLGSLQVMAFLARPDKLSKARKYWNWYHYSVGRTLMVFAIANVFYGIHLGNEGSGWNAGYGIVLGILFVIALILEIRVWMSK</sequence>
<feature type="transmembrane region" description="Helical" evidence="9">
    <location>
        <begin position="212"/>
        <end position="233"/>
    </location>
</feature>
<dbReference type="InterPro" id="IPR005018">
    <property type="entry name" value="DOMON_domain"/>
</dbReference>
<dbReference type="EMBL" id="CM004399">
    <property type="protein sequence ID" value="OAY32948.1"/>
    <property type="molecule type" value="Genomic_DNA"/>
</dbReference>
<protein>
    <recommendedName>
        <fullName evidence="15">Cytochrome b561 and DOMON domain-containing protein</fullName>
    </recommendedName>
</protein>
<dbReference type="AlphaFoldDB" id="A0A2C9UQB8"/>
<dbReference type="SMART" id="SM00664">
    <property type="entry name" value="DoH"/>
    <property type="match status" value="1"/>
</dbReference>
<evidence type="ECO:0000256" key="2">
    <source>
        <dbReference type="ARBA" id="ARBA00022448"/>
    </source>
</evidence>
<evidence type="ECO:0000256" key="10">
    <source>
        <dbReference type="SAM" id="SignalP"/>
    </source>
</evidence>
<evidence type="ECO:0000256" key="9">
    <source>
        <dbReference type="SAM" id="Phobius"/>
    </source>
</evidence>
<dbReference type="InterPro" id="IPR017214">
    <property type="entry name" value="UCP037471"/>
</dbReference>
<evidence type="ECO:0008006" key="15">
    <source>
        <dbReference type="Google" id="ProtNLM"/>
    </source>
</evidence>
<keyword evidence="5" id="KW-0249">Electron transport</keyword>
<dbReference type="PROSITE" id="PS50939">
    <property type="entry name" value="CYTOCHROME_B561"/>
    <property type="match status" value="1"/>
</dbReference>
<dbReference type="Proteomes" id="UP000091857">
    <property type="component" value="Chromosome 13"/>
</dbReference>
<keyword evidence="6 9" id="KW-1133">Transmembrane helix</keyword>
<gene>
    <name evidence="13" type="ORF">MANES_13G057900v8</name>
</gene>
<feature type="binding site" description="axial binding residue" evidence="8">
    <location>
        <position position="244"/>
    </location>
    <ligand>
        <name>heme b</name>
        <dbReference type="ChEBI" id="CHEBI:60344"/>
        <label>1</label>
    </ligand>
    <ligandPart>
        <name>Fe</name>
        <dbReference type="ChEBI" id="CHEBI:18248"/>
    </ligandPart>
</feature>
<evidence type="ECO:0000256" key="8">
    <source>
        <dbReference type="PIRSR" id="PIRSR037471-1"/>
    </source>
</evidence>
<dbReference type="CDD" id="cd09631">
    <property type="entry name" value="DOMON_DOH"/>
    <property type="match status" value="1"/>
</dbReference>
<organism evidence="13 14">
    <name type="scientific">Manihot esculenta</name>
    <name type="common">Cassava</name>
    <name type="synonym">Jatropha manihot</name>
    <dbReference type="NCBI Taxonomy" id="3983"/>
    <lineage>
        <taxon>Eukaryota</taxon>
        <taxon>Viridiplantae</taxon>
        <taxon>Streptophyta</taxon>
        <taxon>Embryophyta</taxon>
        <taxon>Tracheophyta</taxon>
        <taxon>Spermatophyta</taxon>
        <taxon>Magnoliopsida</taxon>
        <taxon>eudicotyledons</taxon>
        <taxon>Gunneridae</taxon>
        <taxon>Pentapetalae</taxon>
        <taxon>rosids</taxon>
        <taxon>fabids</taxon>
        <taxon>Malpighiales</taxon>
        <taxon>Euphorbiaceae</taxon>
        <taxon>Crotonoideae</taxon>
        <taxon>Manihoteae</taxon>
        <taxon>Manihot</taxon>
    </lineage>
</organism>
<feature type="binding site" description="axial binding residue" evidence="8">
    <location>
        <position position="276"/>
    </location>
    <ligand>
        <name>heme b</name>
        <dbReference type="ChEBI" id="CHEBI:60344"/>
        <label>1</label>
    </ligand>
    <ligandPart>
        <name>Fe</name>
        <dbReference type="ChEBI" id="CHEBI:18248"/>
    </ligandPart>
</feature>
<feature type="domain" description="Cytochrome b561" evidence="12">
    <location>
        <begin position="174"/>
        <end position="366"/>
    </location>
</feature>
<evidence type="ECO:0000256" key="5">
    <source>
        <dbReference type="ARBA" id="ARBA00022982"/>
    </source>
</evidence>
<reference evidence="14" key="1">
    <citation type="journal article" date="2016" name="Nat. Biotechnol.">
        <title>Sequencing wild and cultivated cassava and related species reveals extensive interspecific hybridization and genetic diversity.</title>
        <authorList>
            <person name="Bredeson J.V."/>
            <person name="Lyons J.B."/>
            <person name="Prochnik S.E."/>
            <person name="Wu G.A."/>
            <person name="Ha C.M."/>
            <person name="Edsinger-Gonzales E."/>
            <person name="Grimwood J."/>
            <person name="Schmutz J."/>
            <person name="Rabbi I.Y."/>
            <person name="Egesi C."/>
            <person name="Nauluvula P."/>
            <person name="Lebot V."/>
            <person name="Ndunguru J."/>
            <person name="Mkamilo G."/>
            <person name="Bart R.S."/>
            <person name="Setter T.L."/>
            <person name="Gleadow R.M."/>
            <person name="Kulakow P."/>
            <person name="Ferguson M.E."/>
            <person name="Rounsley S."/>
            <person name="Rokhsar D.S."/>
        </authorList>
    </citation>
    <scope>NUCLEOTIDE SEQUENCE [LARGE SCALE GENOMIC DNA]</scope>
    <source>
        <strain evidence="14">cv. AM560-2</strain>
    </source>
</reference>
<dbReference type="Gramene" id="Manes.13G057900.1.v8.1">
    <property type="protein sequence ID" value="Manes.13G057900.1.v8.1.CDS"/>
    <property type="gene ID" value="Manes.13G057900.v8.1"/>
</dbReference>
<keyword evidence="3 9" id="KW-0812">Transmembrane</keyword>
<evidence type="ECO:0000256" key="7">
    <source>
        <dbReference type="ARBA" id="ARBA00023136"/>
    </source>
</evidence>
<name>A0A2C9UQB8_MANES</name>
<feature type="transmembrane region" description="Helical" evidence="9">
    <location>
        <begin position="343"/>
        <end position="364"/>
    </location>
</feature>
<feature type="binding site" description="axial binding residue" evidence="8">
    <location>
        <position position="312"/>
    </location>
    <ligand>
        <name>heme b</name>
        <dbReference type="ChEBI" id="CHEBI:60344"/>
        <label>1</label>
    </ligand>
    <ligandPart>
        <name>Fe</name>
        <dbReference type="ChEBI" id="CHEBI:18248"/>
    </ligandPart>
</feature>
<dbReference type="PROSITE" id="PS50836">
    <property type="entry name" value="DOMON"/>
    <property type="match status" value="1"/>
</dbReference>
<dbReference type="InterPro" id="IPR045266">
    <property type="entry name" value="DOH_DOMON"/>
</dbReference>
<accession>A0A2C9UQB8</accession>
<feature type="chain" id="PRO_5012564692" description="Cytochrome b561 and DOMON domain-containing protein" evidence="10">
    <location>
        <begin position="27"/>
        <end position="366"/>
    </location>
</feature>
<comment type="subcellular location">
    <subcellularLocation>
        <location evidence="1">Membrane</location>
    </subcellularLocation>
</comment>
<dbReference type="PANTHER" id="PTHR23130">
    <property type="entry name" value="CYTOCHROME B561 AND DOMON DOMAIN-CONTAINING PROTEIN"/>
    <property type="match status" value="1"/>
</dbReference>
<dbReference type="PANTHER" id="PTHR23130:SF171">
    <property type="entry name" value="OS01G0895300 PROTEIN"/>
    <property type="match status" value="1"/>
</dbReference>
<dbReference type="Gene3D" id="1.20.120.1770">
    <property type="match status" value="1"/>
</dbReference>
<feature type="transmembrane region" description="Helical" evidence="9">
    <location>
        <begin position="277"/>
        <end position="296"/>
    </location>
</feature>
<comment type="caution">
    <text evidence="13">The sequence shown here is derived from an EMBL/GenBank/DDBJ whole genome shotgun (WGS) entry which is preliminary data.</text>
</comment>
<dbReference type="Pfam" id="PF03188">
    <property type="entry name" value="Cytochrom_B561"/>
    <property type="match status" value="1"/>
</dbReference>
<dbReference type="GO" id="GO:0016020">
    <property type="term" value="C:membrane"/>
    <property type="evidence" value="ECO:0007669"/>
    <property type="project" value="UniProtKB-SubCell"/>
</dbReference>
<dbReference type="SMART" id="SM00665">
    <property type="entry name" value="B561"/>
    <property type="match status" value="1"/>
</dbReference>
<dbReference type="Pfam" id="PF03351">
    <property type="entry name" value="DOMON"/>
    <property type="match status" value="1"/>
</dbReference>
<keyword evidence="2" id="KW-0813">Transport</keyword>
<feature type="domain" description="DOMON" evidence="11">
    <location>
        <begin position="57"/>
        <end position="167"/>
    </location>
</feature>